<evidence type="ECO:0000313" key="2">
    <source>
        <dbReference type="Proteomes" id="UP000265703"/>
    </source>
</evidence>
<evidence type="ECO:0000313" key="1">
    <source>
        <dbReference type="EMBL" id="RIA99051.1"/>
    </source>
</evidence>
<dbReference type="OrthoDB" id="2362516at2759"/>
<dbReference type="Proteomes" id="UP000265703">
    <property type="component" value="Unassembled WGS sequence"/>
</dbReference>
<dbReference type="EMBL" id="QKYT01000008">
    <property type="protein sequence ID" value="RIA99051.1"/>
    <property type="molecule type" value="Genomic_DNA"/>
</dbReference>
<organism evidence="1 2">
    <name type="scientific">Glomus cerebriforme</name>
    <dbReference type="NCBI Taxonomy" id="658196"/>
    <lineage>
        <taxon>Eukaryota</taxon>
        <taxon>Fungi</taxon>
        <taxon>Fungi incertae sedis</taxon>
        <taxon>Mucoromycota</taxon>
        <taxon>Glomeromycotina</taxon>
        <taxon>Glomeromycetes</taxon>
        <taxon>Glomerales</taxon>
        <taxon>Glomeraceae</taxon>
        <taxon>Glomus</taxon>
    </lineage>
</organism>
<keyword evidence="2" id="KW-1185">Reference proteome</keyword>
<reference evidence="1 2" key="1">
    <citation type="submission" date="2018-06" db="EMBL/GenBank/DDBJ databases">
        <title>Comparative genomics reveals the genomic features of Rhizophagus irregularis, R. cerebriforme, R. diaphanum and Gigaspora rosea, and their symbiotic lifestyle signature.</title>
        <authorList>
            <person name="Morin E."/>
            <person name="San Clemente H."/>
            <person name="Chen E.C.H."/>
            <person name="De La Providencia I."/>
            <person name="Hainaut M."/>
            <person name="Kuo A."/>
            <person name="Kohler A."/>
            <person name="Murat C."/>
            <person name="Tang N."/>
            <person name="Roy S."/>
            <person name="Loubradou J."/>
            <person name="Henrissat B."/>
            <person name="Grigoriev I.V."/>
            <person name="Corradi N."/>
            <person name="Roux C."/>
            <person name="Martin F.M."/>
        </authorList>
    </citation>
    <scope>NUCLEOTIDE SEQUENCE [LARGE SCALE GENOMIC DNA]</scope>
    <source>
        <strain evidence="1 2">DAOM 227022</strain>
    </source>
</reference>
<feature type="non-terminal residue" evidence="1">
    <location>
        <position position="1"/>
    </location>
</feature>
<evidence type="ECO:0008006" key="3">
    <source>
        <dbReference type="Google" id="ProtNLM"/>
    </source>
</evidence>
<name>A0A397TV59_9GLOM</name>
<sequence>NAKDAIALNNHFNQLTLTSPCQVNENACINGKVAKCDNGAFVIMPCAATLECVALPLVNSRGTSITCDTPKDARSRI</sequence>
<proteinExistence type="predicted"/>
<comment type="caution">
    <text evidence="1">The sequence shown here is derived from an EMBL/GenBank/DDBJ whole genome shotgun (WGS) entry which is preliminary data.</text>
</comment>
<protein>
    <recommendedName>
        <fullName evidence="3">Carbohydrate-binding module family 19 domain-containing protein</fullName>
    </recommendedName>
</protein>
<gene>
    <name evidence="1" type="ORF">C1645_667985</name>
</gene>
<feature type="non-terminal residue" evidence="1">
    <location>
        <position position="77"/>
    </location>
</feature>
<dbReference type="AlphaFoldDB" id="A0A397TV59"/>
<accession>A0A397TV59</accession>